<feature type="transmembrane region" description="Helical" evidence="5">
    <location>
        <begin position="79"/>
        <end position="109"/>
    </location>
</feature>
<protein>
    <submittedName>
        <fullName evidence="7">STAS domain-containing protein</fullName>
    </submittedName>
</protein>
<evidence type="ECO:0000256" key="5">
    <source>
        <dbReference type="SAM" id="Phobius"/>
    </source>
</evidence>
<evidence type="ECO:0000259" key="6">
    <source>
        <dbReference type="PROSITE" id="PS50801"/>
    </source>
</evidence>
<comment type="subcellular location">
    <subcellularLocation>
        <location evidence="1">Membrane</location>
        <topology evidence="1">Multi-pass membrane protein</topology>
    </subcellularLocation>
</comment>
<dbReference type="Pfam" id="PF01740">
    <property type="entry name" value="STAS"/>
    <property type="match status" value="1"/>
</dbReference>
<dbReference type="Proteomes" id="UP000746471">
    <property type="component" value="Unassembled WGS sequence"/>
</dbReference>
<evidence type="ECO:0000313" key="8">
    <source>
        <dbReference type="Proteomes" id="UP000746471"/>
    </source>
</evidence>
<dbReference type="Pfam" id="PF00916">
    <property type="entry name" value="Sulfate_transp"/>
    <property type="match status" value="1"/>
</dbReference>
<organism evidence="7 8">
    <name type="scientific">Fusibacter paucivorans</name>
    <dbReference type="NCBI Taxonomy" id="76009"/>
    <lineage>
        <taxon>Bacteria</taxon>
        <taxon>Bacillati</taxon>
        <taxon>Bacillota</taxon>
        <taxon>Clostridia</taxon>
        <taxon>Eubacteriales</taxon>
        <taxon>Eubacteriales Family XII. Incertae Sedis</taxon>
        <taxon>Fusibacter</taxon>
    </lineage>
</organism>
<dbReference type="InterPro" id="IPR001902">
    <property type="entry name" value="SLC26A/SulP_fam"/>
</dbReference>
<dbReference type="CDD" id="cd07042">
    <property type="entry name" value="STAS_SulP_like_sulfate_transporter"/>
    <property type="match status" value="1"/>
</dbReference>
<feature type="transmembrane region" description="Helical" evidence="5">
    <location>
        <begin position="252"/>
        <end position="272"/>
    </location>
</feature>
<comment type="caution">
    <text evidence="7">The sequence shown here is derived from an EMBL/GenBank/DDBJ whole genome shotgun (WGS) entry which is preliminary data.</text>
</comment>
<dbReference type="SUPFAM" id="SSF52091">
    <property type="entry name" value="SpoIIaa-like"/>
    <property type="match status" value="1"/>
</dbReference>
<sequence length="566" mass="62048">MSKFIPKLWTTLRDYNREQFLADVTAGIIVAIIALPLSIALGIASGVTPEMRLWTAIIAGFFISAFGGSRVLIGGPTGAFMVIVYGIVVQYGLDGLIIATIMAGIILIVMGVLGLGSLIKFIPYPITTGFTSGIALVIFSTQINDFFGLNLSEIPSEFIEKWGAYIRHFSQLSLSTTFVGILALIVAILWPKFNKKIPGSLIALVVTTLLVQVFHLEVMTVGAKFGELSRAMPMPHLPVVSIERLKELMKPAFTIAVLGAIESLLACVVSDGMIGGRHRSNMELVAQGIANIASGIMGGIPATGAIARTAANVKNGGRTPVAGIVHAAVLFLIVMIFMPYAQLIPLSSLAAVLMIVAYNMSEWREFAALLQAPKSDVAVLLMTFSLTVLIDLVAAIEVGIILAAFLFVKRMADAADVSILLTDRFEDEETEPLQKMEKDVVVYELNGPFFFGAADKFVEALRDFREDYRVLILRMRHVPIMDVTAFNALLRLEKRCRTHHVKLMISGVQAQPYKMMSKNGFVQRIGETYFYETIHEAKAGARAWMAQNEQTRDEHFLQYLKEQTAH</sequence>
<feature type="transmembrane region" description="Helical" evidence="5">
    <location>
        <begin position="121"/>
        <end position="143"/>
    </location>
</feature>
<gene>
    <name evidence="7" type="ORF">KHM83_15265</name>
</gene>
<feature type="transmembrane region" description="Helical" evidence="5">
    <location>
        <begin position="172"/>
        <end position="190"/>
    </location>
</feature>
<feature type="transmembrane region" description="Helical" evidence="5">
    <location>
        <begin position="20"/>
        <end position="41"/>
    </location>
</feature>
<dbReference type="InterPro" id="IPR011547">
    <property type="entry name" value="SLC26A/SulP_dom"/>
</dbReference>
<dbReference type="PROSITE" id="PS50801">
    <property type="entry name" value="STAS"/>
    <property type="match status" value="1"/>
</dbReference>
<dbReference type="EMBL" id="JAHBCL010000030">
    <property type="protein sequence ID" value="MBS7528044.1"/>
    <property type="molecule type" value="Genomic_DNA"/>
</dbReference>
<keyword evidence="8" id="KW-1185">Reference proteome</keyword>
<evidence type="ECO:0000256" key="2">
    <source>
        <dbReference type="ARBA" id="ARBA00022692"/>
    </source>
</evidence>
<evidence type="ECO:0000256" key="1">
    <source>
        <dbReference type="ARBA" id="ARBA00004141"/>
    </source>
</evidence>
<name>A0ABS5PSA4_9FIRM</name>
<feature type="transmembrane region" description="Helical" evidence="5">
    <location>
        <begin position="202"/>
        <end position="225"/>
    </location>
</feature>
<feature type="transmembrane region" description="Helical" evidence="5">
    <location>
        <begin position="53"/>
        <end position="73"/>
    </location>
</feature>
<dbReference type="RefSeq" id="WP_213237906.1">
    <property type="nucleotide sequence ID" value="NZ_JAHBCL010000030.1"/>
</dbReference>
<feature type="transmembrane region" description="Helical" evidence="5">
    <location>
        <begin position="319"/>
        <end position="338"/>
    </location>
</feature>
<keyword evidence="4 5" id="KW-0472">Membrane</keyword>
<feature type="transmembrane region" description="Helical" evidence="5">
    <location>
        <begin position="380"/>
        <end position="408"/>
    </location>
</feature>
<dbReference type="InterPro" id="IPR002645">
    <property type="entry name" value="STAS_dom"/>
</dbReference>
<keyword evidence="2 5" id="KW-0812">Transmembrane</keyword>
<evidence type="ECO:0000313" key="7">
    <source>
        <dbReference type="EMBL" id="MBS7528044.1"/>
    </source>
</evidence>
<feature type="domain" description="STAS" evidence="6">
    <location>
        <begin position="430"/>
        <end position="541"/>
    </location>
</feature>
<dbReference type="PANTHER" id="PTHR11814">
    <property type="entry name" value="SULFATE TRANSPORTER"/>
    <property type="match status" value="1"/>
</dbReference>
<accession>A0ABS5PSA4</accession>
<keyword evidence="3 5" id="KW-1133">Transmembrane helix</keyword>
<dbReference type="Gene3D" id="3.30.750.24">
    <property type="entry name" value="STAS domain"/>
    <property type="match status" value="1"/>
</dbReference>
<evidence type="ECO:0000256" key="3">
    <source>
        <dbReference type="ARBA" id="ARBA00022989"/>
    </source>
</evidence>
<dbReference type="InterPro" id="IPR036513">
    <property type="entry name" value="STAS_dom_sf"/>
</dbReference>
<proteinExistence type="predicted"/>
<reference evidence="7 8" key="1">
    <citation type="submission" date="2021-05" db="EMBL/GenBank/DDBJ databases">
        <title>Fusibacter ferrireducens sp. nov., an anaerobic, sulfur- and Fe-reducing bacterium isolated from the mangrove sediment.</title>
        <authorList>
            <person name="Qiu D."/>
        </authorList>
    </citation>
    <scope>NUCLEOTIDE SEQUENCE [LARGE SCALE GENOMIC DNA]</scope>
    <source>
        <strain evidence="7 8">DSM 12116</strain>
    </source>
</reference>
<evidence type="ECO:0000256" key="4">
    <source>
        <dbReference type="ARBA" id="ARBA00023136"/>
    </source>
</evidence>